<dbReference type="RefSeq" id="WP_034435782.1">
    <property type="nucleotide sequence ID" value="NZ_CBTK010000287.1"/>
</dbReference>
<gene>
    <name evidence="1" type="ORF">BN874_70016</name>
</gene>
<evidence type="ECO:0000313" key="2">
    <source>
        <dbReference type="Proteomes" id="UP000019184"/>
    </source>
</evidence>
<dbReference type="EMBL" id="CBTK010000287">
    <property type="protein sequence ID" value="CDH47032.1"/>
    <property type="molecule type" value="Genomic_DNA"/>
</dbReference>
<proteinExistence type="predicted"/>
<dbReference type="Proteomes" id="UP000019184">
    <property type="component" value="Unassembled WGS sequence"/>
</dbReference>
<evidence type="ECO:0000313" key="1">
    <source>
        <dbReference type="EMBL" id="CDH47032.1"/>
    </source>
</evidence>
<dbReference type="OrthoDB" id="489371at2"/>
<accession>A0A7U7J5P0</accession>
<name>A0A7U7J5P0_9GAMM</name>
<dbReference type="InterPro" id="IPR035069">
    <property type="entry name" value="TTHA1013/TTHA0281-like"/>
</dbReference>
<sequence length="62" mass="7569">MKQKYTYWKDEDIWLGYFDEFPDYWTQGETEEELKKNLIDIYKELISGTISNIRRVAEIEVS</sequence>
<reference evidence="1 2" key="1">
    <citation type="journal article" date="2014" name="ISME J.">
        <title>Candidatus Competibacter-lineage genomes retrieved from metagenomes reveal functional metabolic diversity.</title>
        <authorList>
            <person name="McIlroy S.J."/>
            <person name="Albertsen M."/>
            <person name="Andresen E.K."/>
            <person name="Saunders A.M."/>
            <person name="Kristiansen R."/>
            <person name="Stokholm-Bjerregaard M."/>
            <person name="Nielsen K.L."/>
            <person name="Nielsen P.H."/>
        </authorList>
    </citation>
    <scope>NUCLEOTIDE SEQUENCE [LARGE SCALE GENOMIC DNA]</scope>
    <source>
        <strain evidence="1 2">Run_B_J11</strain>
    </source>
</reference>
<dbReference type="AlphaFoldDB" id="A0A7U7J5P0"/>
<comment type="caution">
    <text evidence="1">The sequence shown here is derived from an EMBL/GenBank/DDBJ whole genome shotgun (WGS) entry which is preliminary data.</text>
</comment>
<dbReference type="Gene3D" id="3.30.160.250">
    <property type="match status" value="1"/>
</dbReference>
<keyword evidence="2" id="KW-1185">Reference proteome</keyword>
<evidence type="ECO:0008006" key="3">
    <source>
        <dbReference type="Google" id="ProtNLM"/>
    </source>
</evidence>
<protein>
    <recommendedName>
        <fullName evidence="3">Type II toxin-antitoxin system HicB family antitoxin</fullName>
    </recommendedName>
</protein>
<dbReference type="SUPFAM" id="SSF143100">
    <property type="entry name" value="TTHA1013/TTHA0281-like"/>
    <property type="match status" value="1"/>
</dbReference>
<organism evidence="1 2">
    <name type="scientific">Candidatus Contendobacter odensis Run_B_J11</name>
    <dbReference type="NCBI Taxonomy" id="1400861"/>
    <lineage>
        <taxon>Bacteria</taxon>
        <taxon>Pseudomonadati</taxon>
        <taxon>Pseudomonadota</taxon>
        <taxon>Gammaproteobacteria</taxon>
        <taxon>Candidatus Competibacteraceae</taxon>
        <taxon>Candidatus Contendibacter</taxon>
    </lineage>
</organism>